<evidence type="ECO:0000313" key="3">
    <source>
        <dbReference type="Proteomes" id="UP000663834"/>
    </source>
</evidence>
<evidence type="ECO:0000256" key="1">
    <source>
        <dbReference type="SAM" id="MobiDB-lite"/>
    </source>
</evidence>
<name>A0A815BDQ2_9BILA</name>
<accession>A0A815BDQ2</accession>
<dbReference type="Proteomes" id="UP000663834">
    <property type="component" value="Unassembled WGS sequence"/>
</dbReference>
<protein>
    <submittedName>
        <fullName evidence="2">Uncharacterized protein</fullName>
    </submittedName>
</protein>
<comment type="caution">
    <text evidence="2">The sequence shown here is derived from an EMBL/GenBank/DDBJ whole genome shotgun (WGS) entry which is preliminary data.</text>
</comment>
<dbReference type="AlphaFoldDB" id="A0A815BDQ2"/>
<reference evidence="2" key="1">
    <citation type="submission" date="2021-02" db="EMBL/GenBank/DDBJ databases">
        <authorList>
            <person name="Nowell W R."/>
        </authorList>
    </citation>
    <scope>NUCLEOTIDE SEQUENCE</scope>
</reference>
<sequence>MDVNVATVQNILLVQSQIKKKKCHGSRKDQRFRRKCRAKDMKSRKIEKLLLRRKLIHYKKKNPADNEMKNTMKFNNKPGHENVPSTEINSMRNLTKRKRDISVQEIKLNTGISKSTSSISVVQPKLKMLQRRTNLNIPTTTTITNNTAYKYYRSFYSVYF</sequence>
<proteinExistence type="predicted"/>
<gene>
    <name evidence="2" type="ORF">KQP761_LOCUS3177</name>
</gene>
<dbReference type="EMBL" id="CAJNOW010000256">
    <property type="protein sequence ID" value="CAF1268682.1"/>
    <property type="molecule type" value="Genomic_DNA"/>
</dbReference>
<evidence type="ECO:0000313" key="2">
    <source>
        <dbReference type="EMBL" id="CAF1268682.1"/>
    </source>
</evidence>
<organism evidence="2 3">
    <name type="scientific">Rotaria magnacalcarata</name>
    <dbReference type="NCBI Taxonomy" id="392030"/>
    <lineage>
        <taxon>Eukaryota</taxon>
        <taxon>Metazoa</taxon>
        <taxon>Spiralia</taxon>
        <taxon>Gnathifera</taxon>
        <taxon>Rotifera</taxon>
        <taxon>Eurotatoria</taxon>
        <taxon>Bdelloidea</taxon>
        <taxon>Philodinida</taxon>
        <taxon>Philodinidae</taxon>
        <taxon>Rotaria</taxon>
    </lineage>
</organism>
<feature type="region of interest" description="Disordered" evidence="1">
    <location>
        <begin position="66"/>
        <end position="86"/>
    </location>
</feature>